<dbReference type="EMBL" id="MPZV01000001">
    <property type="protein sequence ID" value="OOY25871.1"/>
    <property type="molecule type" value="Genomic_DNA"/>
</dbReference>
<keyword evidence="3" id="KW-1185">Reference proteome</keyword>
<protein>
    <recommendedName>
        <fullName evidence="4">Energy-coupling factor transporter transmembrane protein EcfT</fullName>
    </recommendedName>
</protein>
<organism evidence="2 3">
    <name type="scientific">Thioclava sediminum</name>
    <dbReference type="NCBI Taxonomy" id="1915319"/>
    <lineage>
        <taxon>Bacteria</taxon>
        <taxon>Pseudomonadati</taxon>
        <taxon>Pseudomonadota</taxon>
        <taxon>Alphaproteobacteria</taxon>
        <taxon>Rhodobacterales</taxon>
        <taxon>Paracoccaceae</taxon>
        <taxon>Thioclava</taxon>
    </lineage>
</organism>
<keyword evidence="1" id="KW-0812">Transmembrane</keyword>
<evidence type="ECO:0000313" key="3">
    <source>
        <dbReference type="Proteomes" id="UP000190787"/>
    </source>
</evidence>
<proteinExistence type="predicted"/>
<comment type="caution">
    <text evidence="2">The sequence shown here is derived from an EMBL/GenBank/DDBJ whole genome shotgun (WGS) entry which is preliminary data.</text>
</comment>
<evidence type="ECO:0000256" key="1">
    <source>
        <dbReference type="SAM" id="Phobius"/>
    </source>
</evidence>
<dbReference type="Proteomes" id="UP000190787">
    <property type="component" value="Unassembled WGS sequence"/>
</dbReference>
<dbReference type="RefSeq" id="WP_078604227.1">
    <property type="nucleotide sequence ID" value="NZ_MPZV01000001.1"/>
</dbReference>
<gene>
    <name evidence="2" type="ORF">BMI91_05635</name>
</gene>
<feature type="transmembrane region" description="Helical" evidence="1">
    <location>
        <begin position="45"/>
        <end position="62"/>
    </location>
</feature>
<evidence type="ECO:0008006" key="4">
    <source>
        <dbReference type="Google" id="ProtNLM"/>
    </source>
</evidence>
<sequence length="63" mass="6785">MDTLVFIASKLATFLLRAETWEALLLAGALIALVSGRLRAARRMLSVALASLLALGIFPLSWT</sequence>
<accession>A0ABX3N1N0</accession>
<feature type="transmembrane region" description="Helical" evidence="1">
    <location>
        <begin position="20"/>
        <end position="38"/>
    </location>
</feature>
<name>A0ABX3N1N0_9RHOB</name>
<keyword evidence="1" id="KW-0472">Membrane</keyword>
<keyword evidence="1" id="KW-1133">Transmembrane helix</keyword>
<evidence type="ECO:0000313" key="2">
    <source>
        <dbReference type="EMBL" id="OOY25871.1"/>
    </source>
</evidence>
<reference evidence="2 3" key="1">
    <citation type="submission" date="2016-11" db="EMBL/GenBank/DDBJ databases">
        <title>A multilocus sequence analysis scheme for characterization of bacteria in the genus Thioclava.</title>
        <authorList>
            <person name="Liu Y."/>
            <person name="Shao Z."/>
        </authorList>
    </citation>
    <scope>NUCLEOTIDE SEQUENCE [LARGE SCALE GENOMIC DNA]</scope>
    <source>
        <strain evidence="2 3">TAW-CT134</strain>
    </source>
</reference>